<evidence type="ECO:0000313" key="1">
    <source>
        <dbReference type="EMBL" id="KGM53857.1"/>
    </source>
</evidence>
<keyword evidence="2" id="KW-1185">Reference proteome</keyword>
<accession>A0A0A0EXK3</accession>
<dbReference type="SUPFAM" id="SSF53756">
    <property type="entry name" value="UDP-Glycosyltransferase/glycogen phosphorylase"/>
    <property type="match status" value="1"/>
</dbReference>
<dbReference type="Gene3D" id="3.40.50.2000">
    <property type="entry name" value="Glycogen Phosphorylase B"/>
    <property type="match status" value="1"/>
</dbReference>
<organism evidence="1 2">
    <name type="scientific">Lysobacter daejeonensis GH1-9</name>
    <dbReference type="NCBI Taxonomy" id="1385517"/>
    <lineage>
        <taxon>Bacteria</taxon>
        <taxon>Pseudomonadati</taxon>
        <taxon>Pseudomonadota</taxon>
        <taxon>Gammaproteobacteria</taxon>
        <taxon>Lysobacterales</taxon>
        <taxon>Lysobacteraceae</taxon>
        <taxon>Aerolutibacter</taxon>
    </lineage>
</organism>
<reference evidence="1 2" key="1">
    <citation type="submission" date="2013-08" db="EMBL/GenBank/DDBJ databases">
        <title>Genome sequencing of Lysobacter.</title>
        <authorList>
            <person name="Zhang S."/>
            <person name="Wang G."/>
        </authorList>
    </citation>
    <scope>NUCLEOTIDE SEQUENCE [LARGE SCALE GENOMIC DNA]</scope>
    <source>
        <strain evidence="1 2">GH1-9</strain>
    </source>
</reference>
<sequence>MPGVSLLTYGKLFRTLKRIVYDVACIKAAVRLLTSLERLLVYRNYDLILGVDRMGLIEAAALHDATGTPYIFLSFEIMFEEETSPRFKRLEIDASKNCRLWVVQDPMRSEKLVAQNQLDIHKQFILPLASPGLAPPSGHRLRDALGIPTSKKVAISIGSIAPWTMTKDIIEGVRLWPSDWALIIHDRYGKTRSELSRLGVDTSGLEERLYFSEHAPSMIDHLESVLGGISLGIAFYQPTYDSPYTGRNLRFVGHSSGKISTYLRHGVPVAMNENGVFSYDALEYGFGIVLEHPSQIGRALKVISATHATRASDYFANRLDFNIWKEPLLRELYKHMS</sequence>
<dbReference type="EMBL" id="AVPU01000020">
    <property type="protein sequence ID" value="KGM53857.1"/>
    <property type="molecule type" value="Genomic_DNA"/>
</dbReference>
<gene>
    <name evidence="1" type="ORF">N800_03645</name>
</gene>
<dbReference type="Proteomes" id="UP000029998">
    <property type="component" value="Unassembled WGS sequence"/>
</dbReference>
<dbReference type="STRING" id="1385517.N800_03645"/>
<name>A0A0A0EXK3_9GAMM</name>
<evidence type="ECO:0000313" key="2">
    <source>
        <dbReference type="Proteomes" id="UP000029998"/>
    </source>
</evidence>
<dbReference type="AlphaFoldDB" id="A0A0A0EXK3"/>
<proteinExistence type="predicted"/>
<evidence type="ECO:0008006" key="3">
    <source>
        <dbReference type="Google" id="ProtNLM"/>
    </source>
</evidence>
<comment type="caution">
    <text evidence="1">The sequence shown here is derived from an EMBL/GenBank/DDBJ whole genome shotgun (WGS) entry which is preliminary data.</text>
</comment>
<protein>
    <recommendedName>
        <fullName evidence="3">Glycosyltransferase family 1 protein</fullName>
    </recommendedName>
</protein>
<dbReference type="eggNOG" id="COG0438">
    <property type="taxonomic scope" value="Bacteria"/>
</dbReference>